<accession>A0A9D2APX6</accession>
<proteinExistence type="predicted"/>
<protein>
    <submittedName>
        <fullName evidence="7">TonB family protein</fullName>
    </submittedName>
</protein>
<feature type="compositionally biased region" description="Low complexity" evidence="5">
    <location>
        <begin position="121"/>
        <end position="137"/>
    </location>
</feature>
<evidence type="ECO:0000313" key="7">
    <source>
        <dbReference type="EMBL" id="HIX45578.1"/>
    </source>
</evidence>
<keyword evidence="2 6" id="KW-0812">Transmembrane</keyword>
<feature type="compositionally biased region" description="Basic and acidic residues" evidence="5">
    <location>
        <begin position="62"/>
        <end position="75"/>
    </location>
</feature>
<comment type="caution">
    <text evidence="7">The sequence shown here is derived from an EMBL/GenBank/DDBJ whole genome shotgun (WGS) entry which is preliminary data.</text>
</comment>
<evidence type="ECO:0000256" key="5">
    <source>
        <dbReference type="SAM" id="MobiDB-lite"/>
    </source>
</evidence>
<evidence type="ECO:0000256" key="3">
    <source>
        <dbReference type="ARBA" id="ARBA00022989"/>
    </source>
</evidence>
<keyword evidence="3 6" id="KW-1133">Transmembrane helix</keyword>
<evidence type="ECO:0000256" key="1">
    <source>
        <dbReference type="ARBA" id="ARBA00004167"/>
    </source>
</evidence>
<dbReference type="Proteomes" id="UP000824246">
    <property type="component" value="Unassembled WGS sequence"/>
</dbReference>
<evidence type="ECO:0000313" key="8">
    <source>
        <dbReference type="Proteomes" id="UP000824246"/>
    </source>
</evidence>
<dbReference type="SUPFAM" id="SSF74653">
    <property type="entry name" value="TolA/TonB C-terminal domain"/>
    <property type="match status" value="1"/>
</dbReference>
<sequence>MADSARNKWIGAACTVVVHVAVLCVLLLVVIKNDPVPPDAGGGVLVQFGSVDEASGMFIPDKVPESSSRQERVQADDEPLITQEDEPTVAIPDEKKKTPEKTPVEKQPRQDDKAIDNRLKAAFGSGVASSGSKGDASQGSGVQGNPFGATPDGELQGVGGYGGYSLAGRGLLGELPRPQYDSSNDAGTIVVDIVVDARGRVTDARIRVSGSEGSAASNANLRRSAVEAARKASFEAVAKAGNQQGYIVYYFRQR</sequence>
<organism evidence="7 8">
    <name type="scientific">Candidatus Barnesiella excrementipullorum</name>
    <dbReference type="NCBI Taxonomy" id="2838479"/>
    <lineage>
        <taxon>Bacteria</taxon>
        <taxon>Pseudomonadati</taxon>
        <taxon>Bacteroidota</taxon>
        <taxon>Bacteroidia</taxon>
        <taxon>Bacteroidales</taxon>
        <taxon>Barnesiellaceae</taxon>
        <taxon>Barnesiella</taxon>
    </lineage>
</organism>
<name>A0A9D2APX6_9BACT</name>
<dbReference type="InterPro" id="IPR006260">
    <property type="entry name" value="TonB/TolA_C"/>
</dbReference>
<feature type="compositionally biased region" description="Basic and acidic residues" evidence="5">
    <location>
        <begin position="92"/>
        <end position="119"/>
    </location>
</feature>
<reference evidence="7" key="1">
    <citation type="journal article" date="2021" name="PeerJ">
        <title>Extensive microbial diversity within the chicken gut microbiome revealed by metagenomics and culture.</title>
        <authorList>
            <person name="Gilroy R."/>
            <person name="Ravi A."/>
            <person name="Getino M."/>
            <person name="Pursley I."/>
            <person name="Horton D.L."/>
            <person name="Alikhan N.F."/>
            <person name="Baker D."/>
            <person name="Gharbi K."/>
            <person name="Hall N."/>
            <person name="Watson M."/>
            <person name="Adriaenssens E.M."/>
            <person name="Foster-Nyarko E."/>
            <person name="Jarju S."/>
            <person name="Secka A."/>
            <person name="Antonio M."/>
            <person name="Oren A."/>
            <person name="Chaudhuri R.R."/>
            <person name="La Ragione R."/>
            <person name="Hildebrand F."/>
            <person name="Pallen M.J."/>
        </authorList>
    </citation>
    <scope>NUCLEOTIDE SEQUENCE</scope>
    <source>
        <strain evidence="7">ChiHjej12B11-16260</strain>
    </source>
</reference>
<dbReference type="NCBIfam" id="TIGR01352">
    <property type="entry name" value="tonB_Cterm"/>
    <property type="match status" value="1"/>
</dbReference>
<reference evidence="7" key="2">
    <citation type="submission" date="2021-04" db="EMBL/GenBank/DDBJ databases">
        <authorList>
            <person name="Gilroy R."/>
        </authorList>
    </citation>
    <scope>NUCLEOTIDE SEQUENCE</scope>
    <source>
        <strain evidence="7">ChiHjej12B11-16260</strain>
    </source>
</reference>
<feature type="compositionally biased region" description="Acidic residues" evidence="5">
    <location>
        <begin position="76"/>
        <end position="87"/>
    </location>
</feature>
<evidence type="ECO:0000256" key="6">
    <source>
        <dbReference type="SAM" id="Phobius"/>
    </source>
</evidence>
<dbReference type="EMBL" id="DXFB01000135">
    <property type="protein sequence ID" value="HIX45578.1"/>
    <property type="molecule type" value="Genomic_DNA"/>
</dbReference>
<evidence type="ECO:0000256" key="2">
    <source>
        <dbReference type="ARBA" id="ARBA00022692"/>
    </source>
</evidence>
<dbReference type="Gene3D" id="3.30.1150.10">
    <property type="match status" value="1"/>
</dbReference>
<evidence type="ECO:0000256" key="4">
    <source>
        <dbReference type="ARBA" id="ARBA00023136"/>
    </source>
</evidence>
<keyword evidence="4 6" id="KW-0472">Membrane</keyword>
<dbReference type="AlphaFoldDB" id="A0A9D2APX6"/>
<feature type="transmembrane region" description="Helical" evidence="6">
    <location>
        <begin position="9"/>
        <end position="31"/>
    </location>
</feature>
<feature type="region of interest" description="Disordered" evidence="5">
    <location>
        <begin position="57"/>
        <end position="156"/>
    </location>
</feature>
<dbReference type="GO" id="GO:0016020">
    <property type="term" value="C:membrane"/>
    <property type="evidence" value="ECO:0007669"/>
    <property type="project" value="UniProtKB-SubCell"/>
</dbReference>
<gene>
    <name evidence="7" type="ORF">H9982_05095</name>
</gene>
<comment type="subcellular location">
    <subcellularLocation>
        <location evidence="1">Membrane</location>
        <topology evidence="1">Single-pass membrane protein</topology>
    </subcellularLocation>
</comment>